<feature type="transmembrane region" description="Helical" evidence="7">
    <location>
        <begin position="12"/>
        <end position="32"/>
    </location>
</feature>
<keyword evidence="4 6" id="KW-0807">Transducer</keyword>
<keyword evidence="7" id="KW-1133">Transmembrane helix</keyword>
<evidence type="ECO:0000256" key="5">
    <source>
        <dbReference type="ARBA" id="ARBA00029447"/>
    </source>
</evidence>
<dbReference type="PANTHER" id="PTHR32089:SF112">
    <property type="entry name" value="LYSOZYME-LIKE PROTEIN-RELATED"/>
    <property type="match status" value="1"/>
</dbReference>
<dbReference type="Gene3D" id="6.10.340.10">
    <property type="match status" value="1"/>
</dbReference>
<dbReference type="Proteomes" id="UP000266482">
    <property type="component" value="Unassembled WGS sequence"/>
</dbReference>
<comment type="subcellular location">
    <subcellularLocation>
        <location evidence="1">Cell membrane</location>
    </subcellularLocation>
</comment>
<name>A0A3A1VMG8_9BACL</name>
<dbReference type="CDD" id="cd06225">
    <property type="entry name" value="HAMP"/>
    <property type="match status" value="1"/>
</dbReference>
<evidence type="ECO:0000313" key="11">
    <source>
        <dbReference type="Proteomes" id="UP000266482"/>
    </source>
</evidence>
<dbReference type="PROSITE" id="PS50111">
    <property type="entry name" value="CHEMOTAXIS_TRANSDUC_2"/>
    <property type="match status" value="1"/>
</dbReference>
<dbReference type="GO" id="GO:0005886">
    <property type="term" value="C:plasma membrane"/>
    <property type="evidence" value="ECO:0007669"/>
    <property type="project" value="UniProtKB-SubCell"/>
</dbReference>
<dbReference type="PROSITE" id="PS50885">
    <property type="entry name" value="HAMP"/>
    <property type="match status" value="1"/>
</dbReference>
<dbReference type="SMART" id="SM00283">
    <property type="entry name" value="MA"/>
    <property type="match status" value="1"/>
</dbReference>
<evidence type="ECO:0000259" key="8">
    <source>
        <dbReference type="PROSITE" id="PS50111"/>
    </source>
</evidence>
<protein>
    <submittedName>
        <fullName evidence="10">Methyl-accepting chemotaxis protein</fullName>
    </submittedName>
</protein>
<proteinExistence type="inferred from homology"/>
<comment type="similarity">
    <text evidence="5">Belongs to the methyl-accepting chemotaxis (MCP) protein family.</text>
</comment>
<sequence length="427" mass="45380">MKLLNSLVTKIVVGISVAATVTYGTSAFFIFVLKDYLAPNMESWLFTSLTFALGVFWTGFLGWLTARWLVGPLNALHKAASAAAKGDLKAAVAIPNSGDELAQLASSFNQMITSLRGIVANIDEHSTETGTEVEHLRQALEQVAGLLTGVTERVGEISGNTDKQAELSRSMYASIEEIAVISSDAKACTAAAQEDAGRMAEAMSKSSEAISSMSSAMNRLAAEGSETAVMMKNLENHAVQIGQIIHAVEEISDRIRLLALNASIEAAHAGEHGKGFQVVAGEIRKLADHTTTEVKHIGGLVGAIQSDLTVAVDRIETQAQHTEAEAAHTGETISRMQLIITQSVRRTVEAIDRIAELMSTQSAKMSAMQAGAEHVADAAGQNAEKLGMIAASVQEQNAMVEEVAAASNELRNMTIALQSGIGQFRYR</sequence>
<keyword evidence="2" id="KW-1003">Cell membrane</keyword>
<dbReference type="PANTHER" id="PTHR32089">
    <property type="entry name" value="METHYL-ACCEPTING CHEMOTAXIS PROTEIN MCPB"/>
    <property type="match status" value="1"/>
</dbReference>
<keyword evidence="3 7" id="KW-0472">Membrane</keyword>
<evidence type="ECO:0000256" key="1">
    <source>
        <dbReference type="ARBA" id="ARBA00004236"/>
    </source>
</evidence>
<accession>A0A3A1VMG8</accession>
<evidence type="ECO:0000256" key="3">
    <source>
        <dbReference type="ARBA" id="ARBA00023136"/>
    </source>
</evidence>
<evidence type="ECO:0000256" key="4">
    <source>
        <dbReference type="ARBA" id="ARBA00023224"/>
    </source>
</evidence>
<evidence type="ECO:0000256" key="7">
    <source>
        <dbReference type="SAM" id="Phobius"/>
    </source>
</evidence>
<dbReference type="Gene3D" id="1.10.287.950">
    <property type="entry name" value="Methyl-accepting chemotaxis protein"/>
    <property type="match status" value="1"/>
</dbReference>
<dbReference type="SUPFAM" id="SSF58104">
    <property type="entry name" value="Methyl-accepting chemotaxis protein (MCP) signaling domain"/>
    <property type="match status" value="1"/>
</dbReference>
<comment type="caution">
    <text evidence="10">The sequence shown here is derived from an EMBL/GenBank/DDBJ whole genome shotgun (WGS) entry which is preliminary data.</text>
</comment>
<feature type="domain" description="Methyl-accepting transducer" evidence="8">
    <location>
        <begin position="139"/>
        <end position="411"/>
    </location>
</feature>
<feature type="transmembrane region" description="Helical" evidence="7">
    <location>
        <begin position="44"/>
        <end position="64"/>
    </location>
</feature>
<organism evidence="10 11">
    <name type="scientific">Paenibacillus nanensis</name>
    <dbReference type="NCBI Taxonomy" id="393251"/>
    <lineage>
        <taxon>Bacteria</taxon>
        <taxon>Bacillati</taxon>
        <taxon>Bacillota</taxon>
        <taxon>Bacilli</taxon>
        <taxon>Bacillales</taxon>
        <taxon>Paenibacillaceae</taxon>
        <taxon>Paenibacillus</taxon>
    </lineage>
</organism>
<keyword evidence="7" id="KW-0812">Transmembrane</keyword>
<dbReference type="SMART" id="SM00304">
    <property type="entry name" value="HAMP"/>
    <property type="match status" value="1"/>
</dbReference>
<dbReference type="OrthoDB" id="2489132at2"/>
<dbReference type="Pfam" id="PF00015">
    <property type="entry name" value="MCPsignal"/>
    <property type="match status" value="1"/>
</dbReference>
<keyword evidence="11" id="KW-1185">Reference proteome</keyword>
<dbReference type="Pfam" id="PF00672">
    <property type="entry name" value="HAMP"/>
    <property type="match status" value="1"/>
</dbReference>
<reference evidence="10 11" key="1">
    <citation type="submission" date="2018-09" db="EMBL/GenBank/DDBJ databases">
        <title>Paenibacillus aracenensis nov. sp. isolated from a cave in southern Spain.</title>
        <authorList>
            <person name="Jurado V."/>
            <person name="Gutierrez-Patricio S."/>
            <person name="Gonzalez-Pimentel J.L."/>
            <person name="Miller A.Z."/>
            <person name="Laiz L."/>
            <person name="Saiz-Jimenez C."/>
        </authorList>
    </citation>
    <scope>NUCLEOTIDE SEQUENCE [LARGE SCALE GENOMIC DNA]</scope>
    <source>
        <strain evidence="10 11">DSM 22867</strain>
    </source>
</reference>
<evidence type="ECO:0000256" key="2">
    <source>
        <dbReference type="ARBA" id="ARBA00022475"/>
    </source>
</evidence>
<dbReference type="RefSeq" id="WP_119598545.1">
    <property type="nucleotide sequence ID" value="NZ_QXQA01000002.1"/>
</dbReference>
<gene>
    <name evidence="10" type="ORF">D3P08_06190</name>
</gene>
<dbReference type="GO" id="GO:0007165">
    <property type="term" value="P:signal transduction"/>
    <property type="evidence" value="ECO:0007669"/>
    <property type="project" value="UniProtKB-KW"/>
</dbReference>
<feature type="domain" description="HAMP" evidence="9">
    <location>
        <begin position="67"/>
        <end position="120"/>
    </location>
</feature>
<dbReference type="EMBL" id="QXQA01000002">
    <property type="protein sequence ID" value="RIX59713.1"/>
    <property type="molecule type" value="Genomic_DNA"/>
</dbReference>
<evidence type="ECO:0000313" key="10">
    <source>
        <dbReference type="EMBL" id="RIX59713.1"/>
    </source>
</evidence>
<dbReference type="InterPro" id="IPR004089">
    <property type="entry name" value="MCPsignal_dom"/>
</dbReference>
<dbReference type="AlphaFoldDB" id="A0A3A1VMG8"/>
<evidence type="ECO:0000259" key="9">
    <source>
        <dbReference type="PROSITE" id="PS50885"/>
    </source>
</evidence>
<dbReference type="InterPro" id="IPR003660">
    <property type="entry name" value="HAMP_dom"/>
</dbReference>
<evidence type="ECO:0000256" key="6">
    <source>
        <dbReference type="PROSITE-ProRule" id="PRU00284"/>
    </source>
</evidence>